<reference evidence="1 2" key="1">
    <citation type="submission" date="2022-07" db="EMBL/GenBank/DDBJ databases">
        <title>Novel species in genus cellulomonas.</title>
        <authorList>
            <person name="Ye L."/>
        </authorList>
    </citation>
    <scope>NUCLEOTIDE SEQUENCE [LARGE SCALE GENOMIC DNA]</scope>
    <source>
        <strain evidence="2">zg-B89</strain>
    </source>
</reference>
<organism evidence="1 2">
    <name type="scientific">Cellulomonas xiejunii</name>
    <dbReference type="NCBI Taxonomy" id="2968083"/>
    <lineage>
        <taxon>Bacteria</taxon>
        <taxon>Bacillati</taxon>
        <taxon>Actinomycetota</taxon>
        <taxon>Actinomycetes</taxon>
        <taxon>Micrococcales</taxon>
        <taxon>Cellulomonadaceae</taxon>
        <taxon>Cellulomonas</taxon>
    </lineage>
</organism>
<dbReference type="Proteomes" id="UP001316384">
    <property type="component" value="Chromosome"/>
</dbReference>
<evidence type="ECO:0000313" key="1">
    <source>
        <dbReference type="EMBL" id="UUI71745.1"/>
    </source>
</evidence>
<dbReference type="EMBL" id="CP101987">
    <property type="protein sequence ID" value="UUI71745.1"/>
    <property type="molecule type" value="Genomic_DNA"/>
</dbReference>
<name>A0ABY5KPM1_9CELL</name>
<dbReference type="RefSeq" id="WP_227576781.1">
    <property type="nucleotide sequence ID" value="NZ_CP101987.1"/>
</dbReference>
<gene>
    <name evidence="1" type="ORF">NP048_18470</name>
</gene>
<sequence length="255" mass="29025">MIAFRFELRRLDDVAPWGDAQPTLHWFGLTDGWYWLEVGGDQVLRLAQDDGPHPYVDYEVARLWEDVLALTPAVLEPVPADLVPFVASDRADWPACPQDDEEETPAASALADDLRVTAALWHGEHRLDLGYLRGAPRLAFWRTVADGRDEITVDWRHDDDRFTVGRARRWTVPTSAYEAAVISLDHAVVSAMSRRVEEVAQRGGLPGVHLDVDGLRREHRERERLRTRHEKHVRTTDWDDVRRGAAHLLSPVVQG</sequence>
<dbReference type="InterPro" id="IPR046026">
    <property type="entry name" value="DUF5984"/>
</dbReference>
<dbReference type="Pfam" id="PF19446">
    <property type="entry name" value="DUF5984"/>
    <property type="match status" value="1"/>
</dbReference>
<proteinExistence type="predicted"/>
<keyword evidence="2" id="KW-1185">Reference proteome</keyword>
<evidence type="ECO:0000313" key="2">
    <source>
        <dbReference type="Proteomes" id="UP001316384"/>
    </source>
</evidence>
<accession>A0ABY5KPM1</accession>
<protein>
    <submittedName>
        <fullName evidence="1">DUF5984 family protein</fullName>
    </submittedName>
</protein>